<reference evidence="2 3" key="1">
    <citation type="journal article" date="2016" name="Nat. Commun.">
        <title>Thousands of microbial genomes shed light on interconnected biogeochemical processes in an aquifer system.</title>
        <authorList>
            <person name="Anantharaman K."/>
            <person name="Brown C.T."/>
            <person name="Hug L.A."/>
            <person name="Sharon I."/>
            <person name="Castelle C.J."/>
            <person name="Probst A.J."/>
            <person name="Thomas B.C."/>
            <person name="Singh A."/>
            <person name="Wilkins M.J."/>
            <person name="Karaoz U."/>
            <person name="Brodie E.L."/>
            <person name="Williams K.H."/>
            <person name="Hubbard S.S."/>
            <person name="Banfield J.F."/>
        </authorList>
    </citation>
    <scope>NUCLEOTIDE SEQUENCE [LARGE SCALE GENOMIC DNA]</scope>
</reference>
<organism evidence="2 3">
    <name type="scientific">Candidatus Kaiserbacteria bacterium RIFCSPLOWO2_01_FULL_51_21</name>
    <dbReference type="NCBI Taxonomy" id="1798508"/>
    <lineage>
        <taxon>Bacteria</taxon>
        <taxon>Candidatus Kaiseribacteriota</taxon>
    </lineage>
</organism>
<evidence type="ECO:0000313" key="3">
    <source>
        <dbReference type="Proteomes" id="UP000179115"/>
    </source>
</evidence>
<gene>
    <name evidence="2" type="ORF">A3A35_02275</name>
</gene>
<dbReference type="InterPro" id="IPR013783">
    <property type="entry name" value="Ig-like_fold"/>
</dbReference>
<accession>A0A1F6ECE1</accession>
<dbReference type="SUPFAM" id="SSF49265">
    <property type="entry name" value="Fibronectin type III"/>
    <property type="match status" value="1"/>
</dbReference>
<comment type="caution">
    <text evidence="2">The sequence shown here is derived from an EMBL/GenBank/DDBJ whole genome shotgun (WGS) entry which is preliminary data.</text>
</comment>
<dbReference type="SMART" id="SM00060">
    <property type="entry name" value="FN3"/>
    <property type="match status" value="1"/>
</dbReference>
<dbReference type="EMBL" id="MFLV01000027">
    <property type="protein sequence ID" value="OGG71338.1"/>
    <property type="molecule type" value="Genomic_DNA"/>
</dbReference>
<dbReference type="InterPro" id="IPR002105">
    <property type="entry name" value="Dockerin_1_rpt"/>
</dbReference>
<dbReference type="Proteomes" id="UP000179115">
    <property type="component" value="Unassembled WGS sequence"/>
</dbReference>
<sequence length="280" mass="28830">MYFTRALRVASFIAVGFLGFFFGILSIDAVDAAEFSASNFRVKDPVITPGGYGTSSSYQLFGTISQIGLGTSTATGFNVLSGFLGFPSVTLPTVSATAGDGSVSLSWSVSSGALGWVVSGYSTGYAATSGGPYTYASIGSTTSATVTGLTNGTTYYFVVLPEDAFGNRIATSSQTSATPVAGTGGTGETSGTGGGGIIVGLFGTTSPFSLPTTAFRRIFRPGVVPREVDLNNDGIADIGDLSILLFYYGRPLAAGRNRADINDDGEVTIADISILFYYWS</sequence>
<dbReference type="InterPro" id="IPR003961">
    <property type="entry name" value="FN3_dom"/>
</dbReference>
<dbReference type="InterPro" id="IPR036116">
    <property type="entry name" value="FN3_sf"/>
</dbReference>
<dbReference type="Pfam" id="PF00404">
    <property type="entry name" value="Dockerin_1"/>
    <property type="match status" value="1"/>
</dbReference>
<protein>
    <recommendedName>
        <fullName evidence="1">Fibronectin type-III domain-containing protein</fullName>
    </recommendedName>
</protein>
<dbReference type="AlphaFoldDB" id="A0A1F6ECE1"/>
<dbReference type="InterPro" id="IPR036439">
    <property type="entry name" value="Dockerin_dom_sf"/>
</dbReference>
<proteinExistence type="predicted"/>
<dbReference type="InterPro" id="IPR018247">
    <property type="entry name" value="EF_Hand_1_Ca_BS"/>
</dbReference>
<dbReference type="PROSITE" id="PS50853">
    <property type="entry name" value="FN3"/>
    <property type="match status" value="1"/>
</dbReference>
<dbReference type="Gene3D" id="2.60.40.10">
    <property type="entry name" value="Immunoglobulins"/>
    <property type="match status" value="1"/>
</dbReference>
<dbReference type="Gene3D" id="1.10.1330.10">
    <property type="entry name" value="Dockerin domain"/>
    <property type="match status" value="1"/>
</dbReference>
<dbReference type="SUPFAM" id="SSF63446">
    <property type="entry name" value="Type I dockerin domain"/>
    <property type="match status" value="1"/>
</dbReference>
<evidence type="ECO:0000313" key="2">
    <source>
        <dbReference type="EMBL" id="OGG71338.1"/>
    </source>
</evidence>
<dbReference type="STRING" id="1798508.A3A35_02275"/>
<dbReference type="GO" id="GO:0004553">
    <property type="term" value="F:hydrolase activity, hydrolyzing O-glycosyl compounds"/>
    <property type="evidence" value="ECO:0007669"/>
    <property type="project" value="InterPro"/>
</dbReference>
<dbReference type="PROSITE" id="PS00018">
    <property type="entry name" value="EF_HAND_1"/>
    <property type="match status" value="1"/>
</dbReference>
<feature type="domain" description="Fibronectin type-III" evidence="1">
    <location>
        <begin position="88"/>
        <end position="181"/>
    </location>
</feature>
<dbReference type="GO" id="GO:0000272">
    <property type="term" value="P:polysaccharide catabolic process"/>
    <property type="evidence" value="ECO:0007669"/>
    <property type="project" value="InterPro"/>
</dbReference>
<name>A0A1F6ECE1_9BACT</name>
<evidence type="ECO:0000259" key="1">
    <source>
        <dbReference type="PROSITE" id="PS50853"/>
    </source>
</evidence>